<dbReference type="GO" id="GO:0008104">
    <property type="term" value="P:intracellular protein localization"/>
    <property type="evidence" value="ECO:0007669"/>
    <property type="project" value="TreeGrafter"/>
</dbReference>
<proteinExistence type="predicted"/>
<evidence type="ECO:0000313" key="1">
    <source>
        <dbReference type="WBParaSite" id="HNAJ_0000457601-mRNA-1"/>
    </source>
</evidence>
<organism evidence="1">
    <name type="scientific">Rodentolepis nana</name>
    <name type="common">Dwarf tapeworm</name>
    <name type="synonym">Hymenolepis nana</name>
    <dbReference type="NCBI Taxonomy" id="102285"/>
    <lineage>
        <taxon>Eukaryota</taxon>
        <taxon>Metazoa</taxon>
        <taxon>Spiralia</taxon>
        <taxon>Lophotrochozoa</taxon>
        <taxon>Platyhelminthes</taxon>
        <taxon>Cestoda</taxon>
        <taxon>Eucestoda</taxon>
        <taxon>Cyclophyllidea</taxon>
        <taxon>Hymenolepididae</taxon>
        <taxon>Rodentolepis</taxon>
    </lineage>
</organism>
<dbReference type="GO" id="GO:0030139">
    <property type="term" value="C:endocytic vesicle"/>
    <property type="evidence" value="ECO:0007669"/>
    <property type="project" value="TreeGrafter"/>
</dbReference>
<dbReference type="InterPro" id="IPR040108">
    <property type="entry name" value="Laa1/Sip1/HEATR5"/>
</dbReference>
<dbReference type="WBParaSite" id="HNAJ_0000457601-mRNA-1">
    <property type="protein sequence ID" value="HNAJ_0000457601-mRNA-1"/>
    <property type="gene ID" value="HNAJ_0000457601"/>
</dbReference>
<accession>A0A0R3TBY7</accession>
<dbReference type="GO" id="GO:0006897">
    <property type="term" value="P:endocytosis"/>
    <property type="evidence" value="ECO:0007669"/>
    <property type="project" value="TreeGrafter"/>
</dbReference>
<dbReference type="STRING" id="102285.A0A0R3TBY7"/>
<dbReference type="GO" id="GO:0042147">
    <property type="term" value="P:retrograde transport, endosome to Golgi"/>
    <property type="evidence" value="ECO:0007669"/>
    <property type="project" value="TreeGrafter"/>
</dbReference>
<reference evidence="1" key="1">
    <citation type="submission" date="2017-02" db="UniProtKB">
        <authorList>
            <consortium name="WormBaseParasite"/>
        </authorList>
    </citation>
    <scope>IDENTIFICATION</scope>
</reference>
<dbReference type="GO" id="GO:0016020">
    <property type="term" value="C:membrane"/>
    <property type="evidence" value="ECO:0007669"/>
    <property type="project" value="TreeGrafter"/>
</dbReference>
<dbReference type="PANTHER" id="PTHR21663">
    <property type="entry name" value="HYPOTHETICAL HEAT DOMAIN-CONTAINING"/>
    <property type="match status" value="1"/>
</dbReference>
<protein>
    <submittedName>
        <fullName evidence="1">FA complementation group E</fullName>
    </submittedName>
</protein>
<dbReference type="GO" id="GO:0005829">
    <property type="term" value="C:cytosol"/>
    <property type="evidence" value="ECO:0007669"/>
    <property type="project" value="GOC"/>
</dbReference>
<name>A0A0R3TBY7_RODNA</name>
<dbReference type="GO" id="GO:0005794">
    <property type="term" value="C:Golgi apparatus"/>
    <property type="evidence" value="ECO:0007669"/>
    <property type="project" value="TreeGrafter"/>
</dbReference>
<dbReference type="PANTHER" id="PTHR21663:SF0">
    <property type="entry name" value="HEAT REPEAT-CONTAINING PROTEIN 5B"/>
    <property type="match status" value="1"/>
</dbReference>
<sequence>LCSMQAFLQYCAPSMVKENVARRLLPPLECALNFLGIMPDIVKAYGSHLSAPASLLRLRLYRCLTLLPPTSYSSGFNVLLRELVAEFTLTDSSSTTAVCLASLLGQSEDSVVLNSWCRASDQQIIENAVSFCF</sequence>
<dbReference type="AlphaFoldDB" id="A0A0R3TBY7"/>